<dbReference type="GO" id="GO:0004601">
    <property type="term" value="F:peroxidase activity"/>
    <property type="evidence" value="ECO:0007669"/>
    <property type="project" value="UniProtKB-KW"/>
</dbReference>
<gene>
    <name evidence="1" type="ORF">HDG41_000788</name>
</gene>
<reference evidence="1 2" key="1">
    <citation type="submission" date="2020-08" db="EMBL/GenBank/DDBJ databases">
        <title>Genomic Encyclopedia of Type Strains, Phase IV (KMG-V): Genome sequencing to study the core and pangenomes of soil and plant-associated prokaryotes.</title>
        <authorList>
            <person name="Whitman W."/>
        </authorList>
    </citation>
    <scope>NUCLEOTIDE SEQUENCE [LARGE SCALE GENOMIC DNA]</scope>
    <source>
        <strain evidence="1 2">JPY162</strain>
    </source>
</reference>
<keyword evidence="1" id="KW-0575">Peroxidase</keyword>
<dbReference type="AlphaFoldDB" id="A0A7W8L1K0"/>
<protein>
    <submittedName>
        <fullName evidence="1">Glutathione peroxidase-family protein</fullName>
    </submittedName>
</protein>
<organism evidence="1 2">
    <name type="scientific">Paraburkholderia youngii</name>
    <dbReference type="NCBI Taxonomy" id="2782701"/>
    <lineage>
        <taxon>Bacteria</taxon>
        <taxon>Pseudomonadati</taxon>
        <taxon>Pseudomonadota</taxon>
        <taxon>Betaproteobacteria</taxon>
        <taxon>Burkholderiales</taxon>
        <taxon>Burkholderiaceae</taxon>
        <taxon>Paraburkholderia</taxon>
    </lineage>
</organism>
<name>A0A7W8L1K0_9BURK</name>
<sequence length="56" mass="6306">MTITIFMQGTCAHPSLQHGAFQPQLRFSSRKIHWNQEMFVAGRAGDCARQTPFATP</sequence>
<accession>A0A7W8L1K0</accession>
<evidence type="ECO:0000313" key="2">
    <source>
        <dbReference type="Proteomes" id="UP000592820"/>
    </source>
</evidence>
<dbReference type="RefSeq" id="WP_176121002.1">
    <property type="nucleotide sequence ID" value="NZ_JACHDE010000001.1"/>
</dbReference>
<dbReference type="Proteomes" id="UP000592820">
    <property type="component" value="Unassembled WGS sequence"/>
</dbReference>
<proteinExistence type="predicted"/>
<dbReference type="EMBL" id="JACHDE010000001">
    <property type="protein sequence ID" value="MBB5398752.1"/>
    <property type="molecule type" value="Genomic_DNA"/>
</dbReference>
<keyword evidence="1" id="KW-0560">Oxidoreductase</keyword>
<evidence type="ECO:0000313" key="1">
    <source>
        <dbReference type="EMBL" id="MBB5398752.1"/>
    </source>
</evidence>
<comment type="caution">
    <text evidence="1">The sequence shown here is derived from an EMBL/GenBank/DDBJ whole genome shotgun (WGS) entry which is preliminary data.</text>
</comment>